<dbReference type="Pfam" id="PF13193">
    <property type="entry name" value="AMP-binding_C"/>
    <property type="match status" value="1"/>
</dbReference>
<dbReference type="Pfam" id="PF00501">
    <property type="entry name" value="AMP-binding"/>
    <property type="match status" value="1"/>
</dbReference>
<dbReference type="SUPFAM" id="SSF56801">
    <property type="entry name" value="Acetyl-CoA synthetase-like"/>
    <property type="match status" value="1"/>
</dbReference>
<keyword evidence="5" id="KW-1185">Reference proteome</keyword>
<evidence type="ECO:0000256" key="1">
    <source>
        <dbReference type="SAM" id="MobiDB-lite"/>
    </source>
</evidence>
<dbReference type="PANTHER" id="PTHR24096:SF422">
    <property type="entry name" value="BCDNA.GH02901"/>
    <property type="match status" value="1"/>
</dbReference>
<evidence type="ECO:0000313" key="4">
    <source>
        <dbReference type="EMBL" id="GFR83336.1"/>
    </source>
</evidence>
<dbReference type="PROSITE" id="PS00455">
    <property type="entry name" value="AMP_BINDING"/>
    <property type="match status" value="1"/>
</dbReference>
<feature type="region of interest" description="Disordered" evidence="1">
    <location>
        <begin position="635"/>
        <end position="658"/>
    </location>
</feature>
<accession>A0AAV4GDG3</accession>
<reference evidence="4 5" key="1">
    <citation type="journal article" date="2021" name="Elife">
        <title>Chloroplast acquisition without the gene transfer in kleptoplastic sea slugs, Plakobranchus ocellatus.</title>
        <authorList>
            <person name="Maeda T."/>
            <person name="Takahashi S."/>
            <person name="Yoshida T."/>
            <person name="Shimamura S."/>
            <person name="Takaki Y."/>
            <person name="Nagai Y."/>
            <person name="Toyoda A."/>
            <person name="Suzuki Y."/>
            <person name="Arimoto A."/>
            <person name="Ishii H."/>
            <person name="Satoh N."/>
            <person name="Nishiyama T."/>
            <person name="Hasebe M."/>
            <person name="Maruyama T."/>
            <person name="Minagawa J."/>
            <person name="Obokata J."/>
            <person name="Shigenobu S."/>
        </authorList>
    </citation>
    <scope>NUCLEOTIDE SEQUENCE [LARGE SCALE GENOMIC DNA]</scope>
</reference>
<dbReference type="Gene3D" id="3.30.300.30">
    <property type="match status" value="1"/>
</dbReference>
<evidence type="ECO:0000259" key="3">
    <source>
        <dbReference type="Pfam" id="PF13193"/>
    </source>
</evidence>
<dbReference type="AlphaFoldDB" id="A0AAV4GDG3"/>
<comment type="caution">
    <text evidence="4">The sequence shown here is derived from an EMBL/GenBank/DDBJ whole genome shotgun (WGS) entry which is preliminary data.</text>
</comment>
<dbReference type="InterPro" id="IPR025110">
    <property type="entry name" value="AMP-bd_C"/>
</dbReference>
<dbReference type="Proteomes" id="UP000762676">
    <property type="component" value="Unassembled WGS sequence"/>
</dbReference>
<evidence type="ECO:0000313" key="5">
    <source>
        <dbReference type="Proteomes" id="UP000762676"/>
    </source>
</evidence>
<feature type="domain" description="AMP-binding enzyme C-terminal" evidence="3">
    <location>
        <begin position="532"/>
        <end position="586"/>
    </location>
</feature>
<keyword evidence="4" id="KW-0436">Ligase</keyword>
<gene>
    <name evidence="4" type="ORF">ElyMa_002387600</name>
</gene>
<dbReference type="InterPro" id="IPR020845">
    <property type="entry name" value="AMP-binding_CS"/>
</dbReference>
<dbReference type="InterPro" id="IPR042099">
    <property type="entry name" value="ANL_N_sf"/>
</dbReference>
<dbReference type="InterPro" id="IPR045851">
    <property type="entry name" value="AMP-bd_C_sf"/>
</dbReference>
<dbReference type="EMBL" id="BMAT01004921">
    <property type="protein sequence ID" value="GFR83336.1"/>
    <property type="molecule type" value="Genomic_DNA"/>
</dbReference>
<dbReference type="InterPro" id="IPR000873">
    <property type="entry name" value="AMP-dep_synth/lig_dom"/>
</dbReference>
<evidence type="ECO:0000259" key="2">
    <source>
        <dbReference type="Pfam" id="PF00501"/>
    </source>
</evidence>
<name>A0AAV4GDG3_9GAST</name>
<dbReference type="PANTHER" id="PTHR24096">
    <property type="entry name" value="LONG-CHAIN-FATTY-ACID--COA LIGASE"/>
    <property type="match status" value="1"/>
</dbReference>
<feature type="domain" description="AMP-dependent synthetase/ligase" evidence="2">
    <location>
        <begin position="122"/>
        <end position="481"/>
    </location>
</feature>
<sequence>MHRKTTLLPQIHTFYKALNGAITNQTLTPISRKAAACYNLSLCQHKSVPRAYSSFTSKRQEYASRDHNTRSTKQPSVCLFSSKQGGQSSHISPDFILSSPFPDIDIPSDIAFHEYMFQFFDAYGDSTAVKDFLSGESYTYPQLEPTARKIASGLYRAGLRKGDVLLCVSINLPDVVVLMLACSCLGVLYSSANPGFTPAELARQLEDCEASVLVTIPQLADTVNKALNSKNFNNKIKNKYVFGQSSGFEPFSVLKEDDGLACPNVSINPKEDVLLLPYSSGTTGFPKGVMLTHYNVVANLYQAEQLETVNRDENVILLLPMYHIFGQVVVQYCTLIAGSQLVTVPTFEPDLFLKCLQDAEISTAHLVPPLINFMAKDPRVANYNLTALKRIICSAAPLSKELTEDFLKRINHGVAFTQGYGQTECSPAACYDLGMKRIGSVGKPISNTHLKFLDIDSGKAVGPNQSGEVYIKGPQVMKGYWKNEEATKSTLMDDGWIATGDIGYYTEDGYVYIEDRLKELIKYKGSQVAPAEIEALLLTHPEIQEAAVIGVPDERAGEVPRAFVVKKQEAAQLTEQQVVDFVAEDLRISWKEHKTHEEVLQADVTETARLADKEEIALRWSFYKGELGTSFAASLEGRTGGRRGSGRPKRSWTDDIKQ</sequence>
<protein>
    <submittedName>
        <fullName evidence="4">4-coumarate--CoA ligase</fullName>
    </submittedName>
</protein>
<feature type="compositionally biased region" description="Basic residues" evidence="1">
    <location>
        <begin position="640"/>
        <end position="650"/>
    </location>
</feature>
<dbReference type="GO" id="GO:0016405">
    <property type="term" value="F:CoA-ligase activity"/>
    <property type="evidence" value="ECO:0007669"/>
    <property type="project" value="TreeGrafter"/>
</dbReference>
<organism evidence="4 5">
    <name type="scientific">Elysia marginata</name>
    <dbReference type="NCBI Taxonomy" id="1093978"/>
    <lineage>
        <taxon>Eukaryota</taxon>
        <taxon>Metazoa</taxon>
        <taxon>Spiralia</taxon>
        <taxon>Lophotrochozoa</taxon>
        <taxon>Mollusca</taxon>
        <taxon>Gastropoda</taxon>
        <taxon>Heterobranchia</taxon>
        <taxon>Euthyneura</taxon>
        <taxon>Panpulmonata</taxon>
        <taxon>Sacoglossa</taxon>
        <taxon>Placobranchoidea</taxon>
        <taxon>Plakobranchidae</taxon>
        <taxon>Elysia</taxon>
    </lineage>
</organism>
<dbReference type="Gene3D" id="3.40.50.12780">
    <property type="entry name" value="N-terminal domain of ligase-like"/>
    <property type="match status" value="1"/>
</dbReference>
<proteinExistence type="predicted"/>